<keyword evidence="6 8" id="KW-1133">Transmembrane helix</keyword>
<keyword evidence="10" id="KW-1185">Reference proteome</keyword>
<evidence type="ECO:0000256" key="5">
    <source>
        <dbReference type="ARBA" id="ARBA00022692"/>
    </source>
</evidence>
<evidence type="ECO:0000256" key="6">
    <source>
        <dbReference type="ARBA" id="ARBA00022989"/>
    </source>
</evidence>
<sequence>MNAPDKLDTNLEERLSRKLLDVFIRAGIVFGLALLSYRIFAPFLSLIVWSVVLAVTLYPAHQKLAQRMAGKQGLAATLLVIAGIVLIGVPTAILMTSLGESLQDAVASIRSGTLKVPAPSPDVAEWPLVGKRIHEVWLEAYTDLPALLRSRHAQVTDLTRRALQVVASIAGAMLVFLFSFIIAGIVMAWGRAGANAIRSIFVRMVGIERGEEFALLCTSTIRAVALGVLGVAFIQAIVIGLVFILAGVPFAGLLSLLILVLGIVQVPAILATLPVIIYIWTSGGYSSTQAITYSVLLLLAGSLDNVLKPLLLGRGVDAPMPVILLGALGGLASAGLLGMFVGAVFLALSYQAFMWWVANSPDAVAPPAPVPGPVTAAPE</sequence>
<evidence type="ECO:0000256" key="2">
    <source>
        <dbReference type="ARBA" id="ARBA00009773"/>
    </source>
</evidence>
<reference evidence="9 10" key="1">
    <citation type="submission" date="2019-08" db="EMBL/GenBank/DDBJ databases">
        <title>Massilia golmudensis sp. nov., isolated from sand in the Qinghai-Tibetan Plateau.</title>
        <authorList>
            <person name="Zhang B."/>
        </authorList>
    </citation>
    <scope>NUCLEOTIDE SEQUENCE [LARGE SCALE GENOMIC DNA]</scope>
    <source>
        <strain evidence="9 10">GEM5</strain>
    </source>
</reference>
<dbReference type="GO" id="GO:0005886">
    <property type="term" value="C:plasma membrane"/>
    <property type="evidence" value="ECO:0007669"/>
    <property type="project" value="UniProtKB-SubCell"/>
</dbReference>
<feature type="transmembrane region" description="Helical" evidence="8">
    <location>
        <begin position="43"/>
        <end position="61"/>
    </location>
</feature>
<evidence type="ECO:0000256" key="1">
    <source>
        <dbReference type="ARBA" id="ARBA00004651"/>
    </source>
</evidence>
<feature type="transmembrane region" description="Helical" evidence="8">
    <location>
        <begin position="165"/>
        <end position="192"/>
    </location>
</feature>
<dbReference type="InterPro" id="IPR002549">
    <property type="entry name" value="AI-2E-like"/>
</dbReference>
<feature type="transmembrane region" description="Helical" evidence="8">
    <location>
        <begin position="323"/>
        <end position="348"/>
    </location>
</feature>
<dbReference type="PANTHER" id="PTHR21716:SF67">
    <property type="entry name" value="TRANSPORT PROTEIN YDIK-RELATED"/>
    <property type="match status" value="1"/>
</dbReference>
<evidence type="ECO:0000256" key="8">
    <source>
        <dbReference type="SAM" id="Phobius"/>
    </source>
</evidence>
<dbReference type="PANTHER" id="PTHR21716">
    <property type="entry name" value="TRANSMEMBRANE PROTEIN"/>
    <property type="match status" value="1"/>
</dbReference>
<comment type="caution">
    <text evidence="9">The sequence shown here is derived from an EMBL/GenBank/DDBJ whole genome shotgun (WGS) entry which is preliminary data.</text>
</comment>
<dbReference type="EMBL" id="VPFD01000007">
    <property type="protein sequence ID" value="TXG00473.1"/>
    <property type="molecule type" value="Genomic_DNA"/>
</dbReference>
<comment type="similarity">
    <text evidence="2">Belongs to the autoinducer-2 exporter (AI-2E) (TC 2.A.86) family.</text>
</comment>
<organism evidence="9 10">
    <name type="scientific">Massilia arenae</name>
    <dbReference type="NCBI Taxonomy" id="2603288"/>
    <lineage>
        <taxon>Bacteria</taxon>
        <taxon>Pseudomonadati</taxon>
        <taxon>Pseudomonadota</taxon>
        <taxon>Betaproteobacteria</taxon>
        <taxon>Burkholderiales</taxon>
        <taxon>Oxalobacteraceae</taxon>
        <taxon>Telluria group</taxon>
        <taxon>Massilia</taxon>
    </lineage>
</organism>
<comment type="subcellular location">
    <subcellularLocation>
        <location evidence="1">Cell membrane</location>
        <topology evidence="1">Multi-pass membrane protein</topology>
    </subcellularLocation>
</comment>
<evidence type="ECO:0000256" key="3">
    <source>
        <dbReference type="ARBA" id="ARBA00022448"/>
    </source>
</evidence>
<dbReference type="RefSeq" id="WP_147934485.1">
    <property type="nucleotide sequence ID" value="NZ_VPFD01000007.1"/>
</dbReference>
<feature type="transmembrane region" description="Helical" evidence="8">
    <location>
        <begin position="252"/>
        <end position="279"/>
    </location>
</feature>
<accession>A0A5C7FYC6</accession>
<evidence type="ECO:0000256" key="7">
    <source>
        <dbReference type="ARBA" id="ARBA00023136"/>
    </source>
</evidence>
<keyword evidence="7 8" id="KW-0472">Membrane</keyword>
<keyword evidence="3" id="KW-0813">Transport</keyword>
<gene>
    <name evidence="9" type="ORF">FVD38_08925</name>
</gene>
<protein>
    <submittedName>
        <fullName evidence="9">AI-2E family transporter</fullName>
    </submittedName>
</protein>
<dbReference type="Proteomes" id="UP000321413">
    <property type="component" value="Unassembled WGS sequence"/>
</dbReference>
<feature type="transmembrane region" description="Helical" evidence="8">
    <location>
        <begin position="291"/>
        <end position="311"/>
    </location>
</feature>
<keyword evidence="4" id="KW-1003">Cell membrane</keyword>
<evidence type="ECO:0000313" key="9">
    <source>
        <dbReference type="EMBL" id="TXG00473.1"/>
    </source>
</evidence>
<feature type="transmembrane region" description="Helical" evidence="8">
    <location>
        <begin position="73"/>
        <end position="95"/>
    </location>
</feature>
<dbReference type="AlphaFoldDB" id="A0A5C7FYC6"/>
<evidence type="ECO:0000313" key="10">
    <source>
        <dbReference type="Proteomes" id="UP000321413"/>
    </source>
</evidence>
<feature type="transmembrane region" description="Helical" evidence="8">
    <location>
        <begin position="213"/>
        <end position="246"/>
    </location>
</feature>
<evidence type="ECO:0000256" key="4">
    <source>
        <dbReference type="ARBA" id="ARBA00022475"/>
    </source>
</evidence>
<proteinExistence type="inferred from homology"/>
<name>A0A5C7FYC6_9BURK</name>
<dbReference type="Pfam" id="PF01594">
    <property type="entry name" value="AI-2E_transport"/>
    <property type="match status" value="1"/>
</dbReference>
<keyword evidence="5 8" id="KW-0812">Transmembrane</keyword>